<proteinExistence type="predicted"/>
<evidence type="ECO:0000256" key="1">
    <source>
        <dbReference type="SAM" id="Coils"/>
    </source>
</evidence>
<sequence>MASTTLADNLPDDEFDIETPTGSDAFTVVQRLKEFAYYLVENIEFHLTFLLKLLEERQVPPKPTSQTVAVISTLFSVVPKIGSGISSGLKTGESYAFRRIDKKHARVLAELIYHFSDNKQKFRYTLIEAAVEVFSNFELQFMKLTCNGGPTRAMQKLARDASDRIFDYFLTTEQDKNITKAELTKGIIYGESKRNRVGRKEGKEVSNESSKWKTCKLYSKAGIFITDPGLFYKNAHTNPQKYGYRKMFTWEEEDNIRKTWILDNHFELPEYILQVSEDLLTDIKEYIMRKAPFEEAQLDREKYHMSATEDRQVKHNQTKSLLKILTEQILKITIDTEHYNNLLDAVYKNQENSNKQQYQIVTKLELVHNDILDSKEKQENLTRTSENLQNEIQELKSNHDEISTSLITVEEIEQLVKENATKTVLEDLKEGVGNCLQRLNPSPVVQTVVEEVIPKIKVGVEAVNSKIKEGIELVAPKINEGAEKVLPKIQDLSNDISNNIPVASEVIKKGLEESVQNVSRGVETFKSWFNR</sequence>
<feature type="coiled-coil region" evidence="1">
    <location>
        <begin position="371"/>
        <end position="405"/>
    </location>
</feature>
<keyword evidence="3" id="KW-1185">Reference proteome</keyword>
<dbReference type="RefSeq" id="XP_050514836.1">
    <property type="nucleotide sequence ID" value="XM_050658879.1"/>
</dbReference>
<dbReference type="EnsemblMetazoa" id="XM_050658879.1">
    <property type="protein sequence ID" value="XP_050514836.1"/>
    <property type="gene ID" value="LOC114341475"/>
</dbReference>
<organism evidence="2 3">
    <name type="scientific">Diabrotica virgifera virgifera</name>
    <name type="common">western corn rootworm</name>
    <dbReference type="NCBI Taxonomy" id="50390"/>
    <lineage>
        <taxon>Eukaryota</taxon>
        <taxon>Metazoa</taxon>
        <taxon>Ecdysozoa</taxon>
        <taxon>Arthropoda</taxon>
        <taxon>Hexapoda</taxon>
        <taxon>Insecta</taxon>
        <taxon>Pterygota</taxon>
        <taxon>Neoptera</taxon>
        <taxon>Endopterygota</taxon>
        <taxon>Coleoptera</taxon>
        <taxon>Polyphaga</taxon>
        <taxon>Cucujiformia</taxon>
        <taxon>Chrysomeloidea</taxon>
        <taxon>Chrysomelidae</taxon>
        <taxon>Galerucinae</taxon>
        <taxon>Diabroticina</taxon>
        <taxon>Diabroticites</taxon>
        <taxon>Diabrotica</taxon>
    </lineage>
</organism>
<name>A0ABM5KXB4_DIAVI</name>
<accession>A0ABM5KXB4</accession>
<evidence type="ECO:0000313" key="2">
    <source>
        <dbReference type="EnsemblMetazoa" id="XP_050514836.1"/>
    </source>
</evidence>
<dbReference type="GeneID" id="114341475"/>
<keyword evidence="1" id="KW-0175">Coiled coil</keyword>
<dbReference type="Proteomes" id="UP001652700">
    <property type="component" value="Unplaced"/>
</dbReference>
<evidence type="ECO:0000313" key="3">
    <source>
        <dbReference type="Proteomes" id="UP001652700"/>
    </source>
</evidence>
<reference evidence="2" key="1">
    <citation type="submission" date="2025-05" db="UniProtKB">
        <authorList>
            <consortium name="EnsemblMetazoa"/>
        </authorList>
    </citation>
    <scope>IDENTIFICATION</scope>
</reference>
<protein>
    <submittedName>
        <fullName evidence="2">Uncharacterized protein</fullName>
    </submittedName>
</protein>
<dbReference type="Gene3D" id="1.20.120.20">
    <property type="entry name" value="Apolipoprotein"/>
    <property type="match status" value="1"/>
</dbReference>